<proteinExistence type="predicted"/>
<dbReference type="GO" id="GO:0047617">
    <property type="term" value="F:fatty acyl-CoA hydrolase activity"/>
    <property type="evidence" value="ECO:0007669"/>
    <property type="project" value="TreeGrafter"/>
</dbReference>
<dbReference type="Gene3D" id="3.10.129.10">
    <property type="entry name" value="Hotdog Thioesterase"/>
    <property type="match status" value="1"/>
</dbReference>
<dbReference type="STRING" id="572544.Ilyop_0970"/>
<dbReference type="PANTHER" id="PTHR31793:SF37">
    <property type="entry name" value="ACYL-COA THIOESTER HYDROLASE YBGC"/>
    <property type="match status" value="1"/>
</dbReference>
<dbReference type="AlphaFoldDB" id="E3H953"/>
<dbReference type="EMBL" id="CP002281">
    <property type="protein sequence ID" value="ADO82752.1"/>
    <property type="molecule type" value="Genomic_DNA"/>
</dbReference>
<dbReference type="Proteomes" id="UP000006875">
    <property type="component" value="Chromosome"/>
</dbReference>
<evidence type="ECO:0000313" key="3">
    <source>
        <dbReference type="Proteomes" id="UP000006875"/>
    </source>
</evidence>
<dbReference type="eggNOG" id="COG0824">
    <property type="taxonomic scope" value="Bacteria"/>
</dbReference>
<name>E3H953_ILYPC</name>
<dbReference type="HOGENOM" id="CLU_101141_8_1_0"/>
<dbReference type="CDD" id="cd00586">
    <property type="entry name" value="4HBT"/>
    <property type="match status" value="1"/>
</dbReference>
<accession>E3H953</accession>
<dbReference type="InterPro" id="IPR050563">
    <property type="entry name" value="4-hydroxybenzoyl-CoA_TE"/>
</dbReference>
<dbReference type="Pfam" id="PF13279">
    <property type="entry name" value="4HBT_2"/>
    <property type="match status" value="1"/>
</dbReference>
<gene>
    <name evidence="2" type="ordered locus">Ilyop_0970</name>
</gene>
<dbReference type="RefSeq" id="WP_013387420.1">
    <property type="nucleotide sequence ID" value="NC_014632.1"/>
</dbReference>
<sequence length="137" mass="15602">MFISKYQVRISDINYGGHMGNERALVAFQQARIEWLKTIGLSEISIGEDKGLIQRRANVEYLREISLGDILNIKIYPVEIRGSYFVLSHEVTNQEGVKVLTGNVTLGSFDYSDKKLAKIPNTLKKILEKEKSQNDRV</sequence>
<dbReference type="PANTHER" id="PTHR31793">
    <property type="entry name" value="4-HYDROXYBENZOYL-COA THIOESTERASE FAMILY MEMBER"/>
    <property type="match status" value="1"/>
</dbReference>
<keyword evidence="3" id="KW-1185">Reference proteome</keyword>
<dbReference type="KEGG" id="ipo:Ilyop_0970"/>
<dbReference type="SUPFAM" id="SSF54637">
    <property type="entry name" value="Thioesterase/thiol ester dehydrase-isomerase"/>
    <property type="match status" value="1"/>
</dbReference>
<organism evidence="2 3">
    <name type="scientific">Ilyobacter polytropus (strain ATCC 51220 / DSM 2926 / LMG 16218 / CuHBu1)</name>
    <dbReference type="NCBI Taxonomy" id="572544"/>
    <lineage>
        <taxon>Bacteria</taxon>
        <taxon>Fusobacteriati</taxon>
        <taxon>Fusobacteriota</taxon>
        <taxon>Fusobacteriia</taxon>
        <taxon>Fusobacteriales</taxon>
        <taxon>Fusobacteriaceae</taxon>
        <taxon>Ilyobacter</taxon>
    </lineage>
</organism>
<evidence type="ECO:0000313" key="2">
    <source>
        <dbReference type="EMBL" id="ADO82752.1"/>
    </source>
</evidence>
<dbReference type="OrthoDB" id="9799036at2"/>
<keyword evidence="1" id="KW-0378">Hydrolase</keyword>
<reference evidence="2 3" key="1">
    <citation type="journal article" date="2010" name="Stand. Genomic Sci.">
        <title>Complete genome sequence of Ilyobacter polytropus type strain (CuHbu1).</title>
        <authorList>
            <person name="Sikorski J."/>
            <person name="Chertkov O."/>
            <person name="Lapidus A."/>
            <person name="Nolan M."/>
            <person name="Lucas S."/>
            <person name="Del Rio T.G."/>
            <person name="Tice H."/>
            <person name="Cheng J.F."/>
            <person name="Tapia R."/>
            <person name="Han C."/>
            <person name="Goodwin L."/>
            <person name="Pitluck S."/>
            <person name="Liolios K."/>
            <person name="Ivanova N."/>
            <person name="Mavromatis K."/>
            <person name="Mikhailova N."/>
            <person name="Pati A."/>
            <person name="Chen A."/>
            <person name="Palaniappan K."/>
            <person name="Land M."/>
            <person name="Hauser L."/>
            <person name="Chang Y.J."/>
            <person name="Jeffries C.D."/>
            <person name="Brambilla E."/>
            <person name="Yasawong M."/>
            <person name="Rohde M."/>
            <person name="Pukall R."/>
            <person name="Spring S."/>
            <person name="Goker M."/>
            <person name="Woyke T."/>
            <person name="Bristow J."/>
            <person name="Eisen J.A."/>
            <person name="Markowitz V."/>
            <person name="Hugenholtz P."/>
            <person name="Kyrpides N.C."/>
            <person name="Klenk H.P."/>
        </authorList>
    </citation>
    <scope>NUCLEOTIDE SEQUENCE [LARGE SCALE GENOMIC DNA]</scope>
    <source>
        <strain evidence="3">ATCC 51220 / DSM 2926 / LMG 16218 / CuHBu1</strain>
    </source>
</reference>
<evidence type="ECO:0000256" key="1">
    <source>
        <dbReference type="ARBA" id="ARBA00022801"/>
    </source>
</evidence>
<dbReference type="InterPro" id="IPR029069">
    <property type="entry name" value="HotDog_dom_sf"/>
</dbReference>
<protein>
    <submittedName>
        <fullName evidence="2">Thioesterase superfamily protein</fullName>
    </submittedName>
</protein>